<reference evidence="2" key="1">
    <citation type="submission" date="2019-12" db="EMBL/GenBank/DDBJ databases">
        <title>Clostridiaceae gen. nov. sp. nov., isolated from sediment in Xinjiang, China.</title>
        <authorList>
            <person name="Zhang R."/>
        </authorList>
    </citation>
    <scope>NUCLEOTIDE SEQUENCE</scope>
    <source>
        <strain evidence="2">D2Q-11</strain>
    </source>
</reference>
<comment type="caution">
    <text evidence="2">The sequence shown here is derived from an EMBL/GenBank/DDBJ whole genome shotgun (WGS) entry which is preliminary data.</text>
</comment>
<gene>
    <name evidence="2" type="ORF">GOQ27_13580</name>
</gene>
<evidence type="ECO:0000313" key="2">
    <source>
        <dbReference type="EMBL" id="MBS4539501.1"/>
    </source>
</evidence>
<proteinExistence type="predicted"/>
<dbReference type="InterPro" id="IPR007329">
    <property type="entry name" value="FMN-bd"/>
</dbReference>
<dbReference type="AlphaFoldDB" id="A0A942UYU0"/>
<dbReference type="RefSeq" id="WP_203367425.1">
    <property type="nucleotide sequence ID" value="NZ_WSFT01000051.1"/>
</dbReference>
<dbReference type="GO" id="GO:0016020">
    <property type="term" value="C:membrane"/>
    <property type="evidence" value="ECO:0007669"/>
    <property type="project" value="InterPro"/>
</dbReference>
<evidence type="ECO:0000313" key="3">
    <source>
        <dbReference type="Proteomes" id="UP000724672"/>
    </source>
</evidence>
<accession>A0A942UYU0</accession>
<organism evidence="2 3">
    <name type="scientific">Anaeromonas frigoriresistens</name>
    <dbReference type="NCBI Taxonomy" id="2683708"/>
    <lineage>
        <taxon>Bacteria</taxon>
        <taxon>Bacillati</taxon>
        <taxon>Bacillota</taxon>
        <taxon>Tissierellia</taxon>
        <taxon>Tissierellales</taxon>
        <taxon>Thermohalobacteraceae</taxon>
        <taxon>Anaeromonas</taxon>
    </lineage>
</organism>
<dbReference type="GO" id="GO:0010181">
    <property type="term" value="F:FMN binding"/>
    <property type="evidence" value="ECO:0007669"/>
    <property type="project" value="InterPro"/>
</dbReference>
<dbReference type="EMBL" id="WSFT01000051">
    <property type="protein sequence ID" value="MBS4539501.1"/>
    <property type="molecule type" value="Genomic_DNA"/>
</dbReference>
<dbReference type="Pfam" id="PF04205">
    <property type="entry name" value="FMN_bind"/>
    <property type="match status" value="1"/>
</dbReference>
<protein>
    <submittedName>
        <fullName evidence="2">FMN-binding protein</fullName>
    </submittedName>
</protein>
<dbReference type="Proteomes" id="UP000724672">
    <property type="component" value="Unassembled WGS sequence"/>
</dbReference>
<dbReference type="Gene3D" id="3.90.1010.20">
    <property type="match status" value="1"/>
</dbReference>
<feature type="domain" description="FMN-binding" evidence="1">
    <location>
        <begin position="62"/>
        <end position="136"/>
    </location>
</feature>
<name>A0A942UYU0_9FIRM</name>
<evidence type="ECO:0000259" key="1">
    <source>
        <dbReference type="SMART" id="SM00900"/>
    </source>
</evidence>
<sequence length="137" mass="15058">MKRYNKVKKILLLILVVVLVISGGFVLSIRSKLEDFSEEVSSIEVQEIDLSKINDGTYTGKYYVNETVGAIVEVTIKENNITDIIFIEHKYGKGKKAEVITGSVIEEQSLEVDTISGATGSSIVILKAIEDALISSY</sequence>
<dbReference type="SMART" id="SM00900">
    <property type="entry name" value="FMN_bind"/>
    <property type="match status" value="1"/>
</dbReference>
<keyword evidence="3" id="KW-1185">Reference proteome</keyword>